<dbReference type="Gene3D" id="3.90.79.10">
    <property type="entry name" value="Nucleoside Triphosphate Pyrophosphohydrolase"/>
    <property type="match status" value="1"/>
</dbReference>
<dbReference type="InterPro" id="IPR015797">
    <property type="entry name" value="NUDIX_hydrolase-like_dom_sf"/>
</dbReference>
<dbReference type="PANTHER" id="PTHR13994">
    <property type="entry name" value="NUDIX HYDROLASE RELATED"/>
    <property type="match status" value="1"/>
</dbReference>
<evidence type="ECO:0000256" key="9">
    <source>
        <dbReference type="ARBA" id="ARBA00057091"/>
    </source>
</evidence>
<dbReference type="GO" id="GO:0047631">
    <property type="term" value="F:ADP-ribose diphosphatase activity"/>
    <property type="evidence" value="ECO:0007669"/>
    <property type="project" value="TreeGrafter"/>
</dbReference>
<dbReference type="GO" id="GO:0005739">
    <property type="term" value="C:mitochondrion"/>
    <property type="evidence" value="ECO:0007669"/>
    <property type="project" value="UniProtKB-SubCell"/>
</dbReference>
<sequence>MLFHSILRTAASRRLCPIFKNPTEWCNNYASSRHVCMSDAASLLNIGKEDRFNCIHVNVGDDRHLKSCKSEGSAAFTHSLSESLSQWRLESRTAVWLKFPKEQCHLIPLAAKQGFELHHAKDGHVVMSRWLRQDASRLPRYATHQVGVAGFVLNEETEEVLMIQDKHRLVRWKFPGGLSNPGEDIQDTAIREVNEETGLQTEFKSILSFRQQHNHPGAFGCSDIYVVCRLAPLTYDIQICPTELEDARWMKVADILASEEDHSPLTVRMSNLVMCGLRDGFDRIDIAIDELPSVYNTTYKLFHRPYIVK</sequence>
<comment type="similarity">
    <text evidence="4 11">Belongs to the Nudix hydrolase family.</text>
</comment>
<evidence type="ECO:0000313" key="17">
    <source>
        <dbReference type="RefSeq" id="XP_022086139.1"/>
    </source>
</evidence>
<dbReference type="Proteomes" id="UP000694845">
    <property type="component" value="Unplaced"/>
</dbReference>
<dbReference type="GO" id="GO:0005634">
    <property type="term" value="C:nucleus"/>
    <property type="evidence" value="ECO:0007669"/>
    <property type="project" value="UniProtKB-SubCell"/>
</dbReference>
<evidence type="ECO:0000256" key="4">
    <source>
        <dbReference type="ARBA" id="ARBA00005582"/>
    </source>
</evidence>
<dbReference type="RefSeq" id="XP_022086136.1">
    <property type="nucleotide sequence ID" value="XM_022230444.1"/>
</dbReference>
<dbReference type="GO" id="GO:0051287">
    <property type="term" value="F:NAD binding"/>
    <property type="evidence" value="ECO:0007669"/>
    <property type="project" value="TreeGrafter"/>
</dbReference>
<dbReference type="InterPro" id="IPR020084">
    <property type="entry name" value="NUDIX_hydrolase_CS"/>
</dbReference>
<dbReference type="InterPro" id="IPR003293">
    <property type="entry name" value="Nudix_hydrolase6-like"/>
</dbReference>
<accession>A0A8B7XZ10</accession>
<dbReference type="AlphaFoldDB" id="A0A8B7XZ10"/>
<keyword evidence="5" id="KW-0963">Cytoplasm</keyword>
<name>A0A8B7XZ10_ACAPL</name>
<protein>
    <recommendedName>
        <fullName evidence="10">Nucleoside diphosphate-linked moiety X motif 6</fullName>
    </recommendedName>
</protein>
<evidence type="ECO:0000256" key="3">
    <source>
        <dbReference type="ARBA" id="ARBA00004496"/>
    </source>
</evidence>
<dbReference type="KEGG" id="aplc:110976834"/>
<keyword evidence="13" id="KW-1185">Reference proteome</keyword>
<evidence type="ECO:0000313" key="14">
    <source>
        <dbReference type="RefSeq" id="XP_022086136.1"/>
    </source>
</evidence>
<dbReference type="InterPro" id="IPR000086">
    <property type="entry name" value="NUDIX_hydrolase_dom"/>
</dbReference>
<dbReference type="PROSITE" id="PS00893">
    <property type="entry name" value="NUDIX_BOX"/>
    <property type="match status" value="1"/>
</dbReference>
<evidence type="ECO:0000256" key="1">
    <source>
        <dbReference type="ARBA" id="ARBA00004123"/>
    </source>
</evidence>
<evidence type="ECO:0000256" key="5">
    <source>
        <dbReference type="ARBA" id="ARBA00022490"/>
    </source>
</evidence>
<dbReference type="RefSeq" id="XP_022086138.1">
    <property type="nucleotide sequence ID" value="XM_022230446.1"/>
</dbReference>
<keyword evidence="8" id="KW-0539">Nucleus</keyword>
<evidence type="ECO:0000259" key="12">
    <source>
        <dbReference type="PROSITE" id="PS51462"/>
    </source>
</evidence>
<dbReference type="OrthoDB" id="447842at2759"/>
<dbReference type="PANTHER" id="PTHR13994:SF46">
    <property type="entry name" value="NUCLEOSIDE DIPHOSPHATE-LINKED MOIETY X MOTIF 6"/>
    <property type="match status" value="1"/>
</dbReference>
<feature type="domain" description="Nudix hydrolase" evidence="12">
    <location>
        <begin position="143"/>
        <end position="273"/>
    </location>
</feature>
<dbReference type="GeneID" id="110976834"/>
<dbReference type="CDD" id="cd04670">
    <property type="entry name" value="NUDIX_ASFGF2_Nudt6"/>
    <property type="match status" value="1"/>
</dbReference>
<evidence type="ECO:0000313" key="13">
    <source>
        <dbReference type="Proteomes" id="UP000694845"/>
    </source>
</evidence>
<dbReference type="Pfam" id="PF00293">
    <property type="entry name" value="NUDIX"/>
    <property type="match status" value="1"/>
</dbReference>
<dbReference type="FunFam" id="3.90.79.10:FF:000027">
    <property type="entry name" value="nucleoside diphosphate-linked moiety X motif 6"/>
    <property type="match status" value="1"/>
</dbReference>
<evidence type="ECO:0000313" key="16">
    <source>
        <dbReference type="RefSeq" id="XP_022086138.1"/>
    </source>
</evidence>
<dbReference type="RefSeq" id="XP_022086137.1">
    <property type="nucleotide sequence ID" value="XM_022230445.1"/>
</dbReference>
<dbReference type="InterPro" id="IPR020476">
    <property type="entry name" value="Nudix_hydrolase"/>
</dbReference>
<dbReference type="RefSeq" id="XP_022086139.1">
    <property type="nucleotide sequence ID" value="XM_022230447.1"/>
</dbReference>
<comment type="subcellular location">
    <subcellularLocation>
        <location evidence="3">Cytoplasm</location>
    </subcellularLocation>
    <subcellularLocation>
        <location evidence="2">Mitochondrion</location>
    </subcellularLocation>
    <subcellularLocation>
        <location evidence="1">Nucleus</location>
    </subcellularLocation>
</comment>
<evidence type="ECO:0000313" key="15">
    <source>
        <dbReference type="RefSeq" id="XP_022086137.1"/>
    </source>
</evidence>
<reference evidence="14 15" key="1">
    <citation type="submission" date="2025-04" db="UniProtKB">
        <authorList>
            <consortium name="RefSeq"/>
        </authorList>
    </citation>
    <scope>IDENTIFICATION</scope>
</reference>
<dbReference type="Gene3D" id="3.40.630.30">
    <property type="match status" value="1"/>
</dbReference>
<keyword evidence="6 11" id="KW-0378">Hydrolase</keyword>
<keyword evidence="7" id="KW-0496">Mitochondrion</keyword>
<evidence type="ECO:0000256" key="2">
    <source>
        <dbReference type="ARBA" id="ARBA00004173"/>
    </source>
</evidence>
<evidence type="ECO:0000256" key="11">
    <source>
        <dbReference type="RuleBase" id="RU003476"/>
    </source>
</evidence>
<evidence type="ECO:0000256" key="7">
    <source>
        <dbReference type="ARBA" id="ARBA00023128"/>
    </source>
</evidence>
<dbReference type="Pfam" id="PF18290">
    <property type="entry name" value="Nudix_hydro"/>
    <property type="match status" value="1"/>
</dbReference>
<dbReference type="PRINTS" id="PR00502">
    <property type="entry name" value="NUDIXFAMILY"/>
</dbReference>
<proteinExistence type="inferred from homology"/>
<dbReference type="PROSITE" id="PS51462">
    <property type="entry name" value="NUDIX"/>
    <property type="match status" value="1"/>
</dbReference>
<evidence type="ECO:0000256" key="6">
    <source>
        <dbReference type="ARBA" id="ARBA00022801"/>
    </source>
</evidence>
<dbReference type="SUPFAM" id="SSF55811">
    <property type="entry name" value="Nudix"/>
    <property type="match status" value="1"/>
</dbReference>
<dbReference type="PRINTS" id="PR01356">
    <property type="entry name" value="GFGPROTEIN"/>
</dbReference>
<dbReference type="GO" id="GO:0035529">
    <property type="term" value="F:NADH pyrophosphatase activity"/>
    <property type="evidence" value="ECO:0007669"/>
    <property type="project" value="TreeGrafter"/>
</dbReference>
<evidence type="ECO:0000256" key="8">
    <source>
        <dbReference type="ARBA" id="ARBA00023242"/>
    </source>
</evidence>
<comment type="function">
    <text evidence="9">May contribute to the regulation of cell proliferation.</text>
</comment>
<dbReference type="InterPro" id="IPR040618">
    <property type="entry name" value="Pre-Nudix"/>
</dbReference>
<gene>
    <name evidence="14 15 16 17" type="primary">LOC110976834</name>
</gene>
<evidence type="ECO:0000256" key="10">
    <source>
        <dbReference type="ARBA" id="ARBA00068898"/>
    </source>
</evidence>
<organism evidence="13 17">
    <name type="scientific">Acanthaster planci</name>
    <name type="common">Crown-of-thorns starfish</name>
    <dbReference type="NCBI Taxonomy" id="133434"/>
    <lineage>
        <taxon>Eukaryota</taxon>
        <taxon>Metazoa</taxon>
        <taxon>Echinodermata</taxon>
        <taxon>Eleutherozoa</taxon>
        <taxon>Asterozoa</taxon>
        <taxon>Asteroidea</taxon>
        <taxon>Valvatacea</taxon>
        <taxon>Valvatida</taxon>
        <taxon>Acanthasteridae</taxon>
        <taxon>Acanthaster</taxon>
    </lineage>
</organism>